<dbReference type="AlphaFoldDB" id="A0A0F9PSW3"/>
<sequence length="266" mass="30841">MNSLNIVYYKIKPVFHTFIFEIRLQIKKFVIFSGMTILLLFLNSYIPYVLNTPLESSQVNFYEYGNSYFILIIVLAVSFFFGGIICSEFKNKTGLQIIPLTNRFKLIIGKYCANLILIIGIITIHYLTMALFAYNFYGRPLLKTLFYSFGFAVLYTLALSSIATFLSSFMPSITPVILTMVGYIFIGDSLIGYITITWKVEPLYSLGYIYYIVKYILYPDFSTMDRLTPIDERWLFPSIEGALTLLSIYTVIFFILGIILFKRREF</sequence>
<accession>A0A0F9PSW3</accession>
<feature type="transmembrane region" description="Helical" evidence="1">
    <location>
        <begin position="176"/>
        <end position="196"/>
    </location>
</feature>
<feature type="transmembrane region" description="Helical" evidence="1">
    <location>
        <begin position="111"/>
        <end position="134"/>
    </location>
</feature>
<dbReference type="EMBL" id="LAZR01002613">
    <property type="protein sequence ID" value="KKN27782.1"/>
    <property type="molecule type" value="Genomic_DNA"/>
</dbReference>
<evidence type="ECO:0000313" key="2">
    <source>
        <dbReference type="EMBL" id="KKN27782.1"/>
    </source>
</evidence>
<keyword evidence="1" id="KW-0812">Transmembrane</keyword>
<keyword evidence="1" id="KW-0472">Membrane</keyword>
<evidence type="ECO:0000256" key="1">
    <source>
        <dbReference type="SAM" id="Phobius"/>
    </source>
</evidence>
<feature type="transmembrane region" description="Helical" evidence="1">
    <location>
        <begin position="68"/>
        <end position="90"/>
    </location>
</feature>
<feature type="transmembrane region" description="Helical" evidence="1">
    <location>
        <begin position="146"/>
        <end position="169"/>
    </location>
</feature>
<comment type="caution">
    <text evidence="2">The sequence shown here is derived from an EMBL/GenBank/DDBJ whole genome shotgun (WGS) entry which is preliminary data.</text>
</comment>
<keyword evidence="1" id="KW-1133">Transmembrane helix</keyword>
<reference evidence="2" key="1">
    <citation type="journal article" date="2015" name="Nature">
        <title>Complex archaea that bridge the gap between prokaryotes and eukaryotes.</title>
        <authorList>
            <person name="Spang A."/>
            <person name="Saw J.H."/>
            <person name="Jorgensen S.L."/>
            <person name="Zaremba-Niedzwiedzka K."/>
            <person name="Martijn J."/>
            <person name="Lind A.E."/>
            <person name="van Eijk R."/>
            <person name="Schleper C."/>
            <person name="Guy L."/>
            <person name="Ettema T.J."/>
        </authorList>
    </citation>
    <scope>NUCLEOTIDE SEQUENCE</scope>
</reference>
<name>A0A0F9PSW3_9ZZZZ</name>
<feature type="transmembrane region" description="Helical" evidence="1">
    <location>
        <begin position="29"/>
        <end position="48"/>
    </location>
</feature>
<organism evidence="2">
    <name type="scientific">marine sediment metagenome</name>
    <dbReference type="NCBI Taxonomy" id="412755"/>
    <lineage>
        <taxon>unclassified sequences</taxon>
        <taxon>metagenomes</taxon>
        <taxon>ecological metagenomes</taxon>
    </lineage>
</organism>
<feature type="transmembrane region" description="Helical" evidence="1">
    <location>
        <begin position="242"/>
        <end position="261"/>
    </location>
</feature>
<proteinExistence type="predicted"/>
<protein>
    <recommendedName>
        <fullName evidence="3">ABC-2 type transporter domain-containing protein</fullName>
    </recommendedName>
</protein>
<gene>
    <name evidence="2" type="ORF">LCGC14_0860860</name>
</gene>
<evidence type="ECO:0008006" key="3">
    <source>
        <dbReference type="Google" id="ProtNLM"/>
    </source>
</evidence>